<dbReference type="RefSeq" id="WP_250924208.1">
    <property type="nucleotide sequence ID" value="NZ_JAMQAW010000095.1"/>
</dbReference>
<keyword evidence="1" id="KW-1133">Transmembrane helix</keyword>
<keyword evidence="1" id="KW-0812">Transmembrane</keyword>
<evidence type="ECO:0000256" key="1">
    <source>
        <dbReference type="SAM" id="Phobius"/>
    </source>
</evidence>
<keyword evidence="1" id="KW-0472">Membrane</keyword>
<organism evidence="2 3">
    <name type="scientific">Streptomyces albipurpureus</name>
    <dbReference type="NCBI Taxonomy" id="2897419"/>
    <lineage>
        <taxon>Bacteria</taxon>
        <taxon>Bacillati</taxon>
        <taxon>Actinomycetota</taxon>
        <taxon>Actinomycetes</taxon>
        <taxon>Kitasatosporales</taxon>
        <taxon>Streptomycetaceae</taxon>
        <taxon>Streptomyces</taxon>
    </lineage>
</organism>
<dbReference type="Proteomes" id="UP001431429">
    <property type="component" value="Unassembled WGS sequence"/>
</dbReference>
<feature type="transmembrane region" description="Helical" evidence="1">
    <location>
        <begin position="6"/>
        <end position="24"/>
    </location>
</feature>
<dbReference type="EMBL" id="JAMQAW010000095">
    <property type="protein sequence ID" value="MCM2393917.1"/>
    <property type="molecule type" value="Genomic_DNA"/>
</dbReference>
<reference evidence="2" key="1">
    <citation type="submission" date="2022-06" db="EMBL/GenBank/DDBJ databases">
        <title>Genome public.</title>
        <authorList>
            <person name="Sun Q."/>
        </authorList>
    </citation>
    <scope>NUCLEOTIDE SEQUENCE</scope>
    <source>
        <strain evidence="2">CWNU-1</strain>
    </source>
</reference>
<feature type="transmembrane region" description="Helical" evidence="1">
    <location>
        <begin position="36"/>
        <end position="54"/>
    </location>
</feature>
<comment type="caution">
    <text evidence="2">The sequence shown here is derived from an EMBL/GenBank/DDBJ whole genome shotgun (WGS) entry which is preliminary data.</text>
</comment>
<keyword evidence="3" id="KW-1185">Reference proteome</keyword>
<name>A0ABT0UZR9_9ACTN</name>
<evidence type="ECO:0000313" key="2">
    <source>
        <dbReference type="EMBL" id="MCM2393917.1"/>
    </source>
</evidence>
<evidence type="ECO:0000313" key="3">
    <source>
        <dbReference type="Proteomes" id="UP001431429"/>
    </source>
</evidence>
<sequence length="56" mass="5852">MNSALPRFPTSSAGIALLVVLLLPERLQHGGMVRRTAFAAQVIAETAVVVVIVLPG</sequence>
<proteinExistence type="predicted"/>
<protein>
    <submittedName>
        <fullName evidence="2">Uncharacterized protein</fullName>
    </submittedName>
</protein>
<gene>
    <name evidence="2" type="ORF">NBG84_37570</name>
</gene>
<accession>A0ABT0UZR9</accession>